<proteinExistence type="predicted"/>
<organism evidence="3 4">
    <name type="scientific">Streptomyces marokkonensis</name>
    <dbReference type="NCBI Taxonomy" id="324855"/>
    <lineage>
        <taxon>Bacteria</taxon>
        <taxon>Bacillati</taxon>
        <taxon>Actinomycetota</taxon>
        <taxon>Actinomycetes</taxon>
        <taxon>Kitasatosporales</taxon>
        <taxon>Streptomycetaceae</taxon>
        <taxon>Streptomyces</taxon>
    </lineage>
</organism>
<dbReference type="Proteomes" id="UP001500034">
    <property type="component" value="Unassembled WGS sequence"/>
</dbReference>
<accession>A0ABP7NYX2</accession>
<gene>
    <name evidence="3" type="ORF">GCM10022384_07430</name>
</gene>
<evidence type="ECO:0000313" key="3">
    <source>
        <dbReference type="EMBL" id="GAA3956820.1"/>
    </source>
</evidence>
<evidence type="ECO:0000256" key="1">
    <source>
        <dbReference type="SAM" id="MobiDB-lite"/>
    </source>
</evidence>
<protein>
    <submittedName>
        <fullName evidence="3">Uncharacterized protein</fullName>
    </submittedName>
</protein>
<feature type="transmembrane region" description="Helical" evidence="2">
    <location>
        <begin position="49"/>
        <end position="76"/>
    </location>
</feature>
<feature type="transmembrane region" description="Helical" evidence="2">
    <location>
        <begin position="82"/>
        <end position="99"/>
    </location>
</feature>
<comment type="caution">
    <text evidence="3">The sequence shown here is derived from an EMBL/GenBank/DDBJ whole genome shotgun (WGS) entry which is preliminary data.</text>
</comment>
<keyword evidence="2" id="KW-1133">Transmembrane helix</keyword>
<feature type="region of interest" description="Disordered" evidence="1">
    <location>
        <begin position="214"/>
        <end position="241"/>
    </location>
</feature>
<dbReference type="EMBL" id="BAABCQ010000009">
    <property type="protein sequence ID" value="GAA3956820.1"/>
    <property type="molecule type" value="Genomic_DNA"/>
</dbReference>
<sequence>MQWIRQAGQRIATGSGQLATHLVSRALHAGRRLWHRAADWLREASGVGWLLRLAVLIAAAALLRKIVIAIAAAVYARVEAGAAPWLMWGAAGLWVVASYRCGRDDWEPKQPSVPESPADGEQLADDTSPEPAVAQASAGPPPVSAVTLIATVRDIGTPHAQLKPIAEHLGTTTDAVRAAAAALGWPVKDVRMQGRSASAGLRWDECPSPAPLDPLPGVVGAGHPADDNDDDTTEEGPQKGVAVRRTNGGLIIYDLADTHRRRGIVGR</sequence>
<keyword evidence="2" id="KW-0472">Membrane</keyword>
<feature type="region of interest" description="Disordered" evidence="1">
    <location>
        <begin position="106"/>
        <end position="141"/>
    </location>
</feature>
<reference evidence="4" key="1">
    <citation type="journal article" date="2019" name="Int. J. Syst. Evol. Microbiol.">
        <title>The Global Catalogue of Microorganisms (GCM) 10K type strain sequencing project: providing services to taxonomists for standard genome sequencing and annotation.</title>
        <authorList>
            <consortium name="The Broad Institute Genomics Platform"/>
            <consortium name="The Broad Institute Genome Sequencing Center for Infectious Disease"/>
            <person name="Wu L."/>
            <person name="Ma J."/>
        </authorList>
    </citation>
    <scope>NUCLEOTIDE SEQUENCE [LARGE SCALE GENOMIC DNA]</scope>
    <source>
        <strain evidence="4">JCM 17027</strain>
    </source>
</reference>
<evidence type="ECO:0000256" key="2">
    <source>
        <dbReference type="SAM" id="Phobius"/>
    </source>
</evidence>
<keyword evidence="4" id="KW-1185">Reference proteome</keyword>
<name>A0ABP7NYX2_9ACTN</name>
<keyword evidence="2" id="KW-0812">Transmembrane</keyword>
<evidence type="ECO:0000313" key="4">
    <source>
        <dbReference type="Proteomes" id="UP001500034"/>
    </source>
</evidence>